<protein>
    <recommendedName>
        <fullName evidence="3">Glycosyltransferase</fullName>
    </recommendedName>
</protein>
<evidence type="ECO:0000313" key="2">
    <source>
        <dbReference type="Proteomes" id="UP000245489"/>
    </source>
</evidence>
<dbReference type="Pfam" id="PF09837">
    <property type="entry name" value="DUF2064"/>
    <property type="match status" value="1"/>
</dbReference>
<evidence type="ECO:0008006" key="3">
    <source>
        <dbReference type="Google" id="ProtNLM"/>
    </source>
</evidence>
<reference evidence="1 2" key="1">
    <citation type="submission" date="2018-05" db="EMBL/GenBank/DDBJ databases">
        <title>Genomic Encyclopedia of Archaeal and Bacterial Type Strains, Phase II (KMG-II): from individual species to whole genera.</title>
        <authorList>
            <person name="Goeker M."/>
        </authorList>
    </citation>
    <scope>NUCLEOTIDE SEQUENCE [LARGE SCALE GENOMIC DNA]</scope>
    <source>
        <strain evidence="1 2">DSM 22214</strain>
    </source>
</reference>
<dbReference type="Proteomes" id="UP000245489">
    <property type="component" value="Unassembled WGS sequence"/>
</dbReference>
<comment type="caution">
    <text evidence="1">The sequence shown here is derived from an EMBL/GenBank/DDBJ whole genome shotgun (WGS) entry which is preliminary data.</text>
</comment>
<sequence>MPHQHALIIFIDNSLKRENNKLIEKLGLEKTQAIQQVLMQITQSITDQLLYTKIIFYSDYINQNDNWSNTDYDKQLQNGKNIGERMRNAFEYAFNLKDKNIKQACIIWGDVTELTLWHLTKSYYALNTHDCVLGPSNNGTYYLLGMKNLIEEVFQNKSQGNSNMIRTTCDEMYQLRKSYYLLPYLSDINSIENFTPQFSKLLHEAGIISEDELINLKDSKQ</sequence>
<dbReference type="SUPFAM" id="SSF53448">
    <property type="entry name" value="Nucleotide-diphospho-sugar transferases"/>
    <property type="match status" value="1"/>
</dbReference>
<gene>
    <name evidence="1" type="ORF">LV89_01201</name>
</gene>
<dbReference type="PANTHER" id="PTHR36529">
    <property type="entry name" value="SLL1095 PROTEIN"/>
    <property type="match status" value="1"/>
</dbReference>
<dbReference type="InterPro" id="IPR018641">
    <property type="entry name" value="Trfase_1_rSAM/seldom-assoc"/>
</dbReference>
<dbReference type="PANTHER" id="PTHR36529:SF1">
    <property type="entry name" value="GLYCOSYLTRANSFERASE"/>
    <property type="match status" value="1"/>
</dbReference>
<accession>A0A316EX70</accession>
<evidence type="ECO:0000313" key="1">
    <source>
        <dbReference type="EMBL" id="PWK27794.1"/>
    </source>
</evidence>
<dbReference type="EMBL" id="QGGO01000005">
    <property type="protein sequence ID" value="PWK27794.1"/>
    <property type="molecule type" value="Genomic_DNA"/>
</dbReference>
<proteinExistence type="predicted"/>
<dbReference type="OrthoDB" id="9798250at2"/>
<name>A0A316EX70_9BACT</name>
<dbReference type="AlphaFoldDB" id="A0A316EX70"/>
<dbReference type="RefSeq" id="WP_109741964.1">
    <property type="nucleotide sequence ID" value="NZ_QGGO01000005.1"/>
</dbReference>
<organism evidence="1 2">
    <name type="scientific">Arcicella aurantiaca</name>
    <dbReference type="NCBI Taxonomy" id="591202"/>
    <lineage>
        <taxon>Bacteria</taxon>
        <taxon>Pseudomonadati</taxon>
        <taxon>Bacteroidota</taxon>
        <taxon>Cytophagia</taxon>
        <taxon>Cytophagales</taxon>
        <taxon>Flectobacillaceae</taxon>
        <taxon>Arcicella</taxon>
    </lineage>
</organism>
<dbReference type="InterPro" id="IPR029044">
    <property type="entry name" value="Nucleotide-diphossugar_trans"/>
</dbReference>
<keyword evidence="2" id="KW-1185">Reference proteome</keyword>
<dbReference type="Gene3D" id="3.90.550.10">
    <property type="entry name" value="Spore Coat Polysaccharide Biosynthesis Protein SpsA, Chain A"/>
    <property type="match status" value="1"/>
</dbReference>